<dbReference type="EMBL" id="WTYO01000001">
    <property type="protein sequence ID" value="MXO67691.1"/>
    <property type="molecule type" value="Genomic_DNA"/>
</dbReference>
<feature type="region of interest" description="Disordered" evidence="2">
    <location>
        <begin position="1"/>
        <end position="49"/>
    </location>
</feature>
<feature type="coiled-coil region" evidence="1">
    <location>
        <begin position="567"/>
        <end position="594"/>
    </location>
</feature>
<name>A0ABW9US36_9SPHN</name>
<keyword evidence="3" id="KW-0812">Transmembrane</keyword>
<evidence type="ECO:0000313" key="4">
    <source>
        <dbReference type="EMBL" id="MXO67691.1"/>
    </source>
</evidence>
<comment type="caution">
    <text evidence="4">The sequence shown here is derived from an EMBL/GenBank/DDBJ whole genome shotgun (WGS) entry which is preliminary data.</text>
</comment>
<keyword evidence="3" id="KW-0472">Membrane</keyword>
<feature type="coiled-coil region" evidence="1">
    <location>
        <begin position="705"/>
        <end position="764"/>
    </location>
</feature>
<reference evidence="4 5" key="1">
    <citation type="submission" date="2019-12" db="EMBL/GenBank/DDBJ databases">
        <title>Genomic-based taxomic classification of the family Erythrobacteraceae.</title>
        <authorList>
            <person name="Xu L."/>
        </authorList>
    </citation>
    <scope>NUCLEOTIDE SEQUENCE [LARGE SCALE GENOMIC DNA]</scope>
    <source>
        <strain evidence="4 5">H32</strain>
    </source>
</reference>
<dbReference type="Proteomes" id="UP000444401">
    <property type="component" value="Unassembled WGS sequence"/>
</dbReference>
<organism evidence="4 5">
    <name type="scientific">Pelagerythrobacter marinus</name>
    <dbReference type="NCBI Taxonomy" id="538382"/>
    <lineage>
        <taxon>Bacteria</taxon>
        <taxon>Pseudomonadati</taxon>
        <taxon>Pseudomonadota</taxon>
        <taxon>Alphaproteobacteria</taxon>
        <taxon>Sphingomonadales</taxon>
        <taxon>Erythrobacteraceae</taxon>
        <taxon>Pelagerythrobacter</taxon>
    </lineage>
</organism>
<evidence type="ECO:0000313" key="5">
    <source>
        <dbReference type="Proteomes" id="UP000444401"/>
    </source>
</evidence>
<protein>
    <submittedName>
        <fullName evidence="4">ATPase</fullName>
    </submittedName>
</protein>
<keyword evidence="3" id="KW-1133">Transmembrane helix</keyword>
<evidence type="ECO:0000256" key="3">
    <source>
        <dbReference type="SAM" id="Phobius"/>
    </source>
</evidence>
<feature type="coiled-coil region" evidence="1">
    <location>
        <begin position="620"/>
        <end position="676"/>
    </location>
</feature>
<proteinExistence type="predicted"/>
<gene>
    <name evidence="4" type="ORF">GRI72_02440</name>
</gene>
<feature type="coiled-coil region" evidence="1">
    <location>
        <begin position="319"/>
        <end position="361"/>
    </location>
</feature>
<dbReference type="RefSeq" id="WP_160732322.1">
    <property type="nucleotide sequence ID" value="NZ_WTYO01000001.1"/>
</dbReference>
<keyword evidence="5" id="KW-1185">Reference proteome</keyword>
<sequence>MSGGTKIRAVGPETPDQVRPEGGAGGESTPAAHLGAPGTEPGDGHEAEPDDWAEAVVEDDESLRRRWVVPTLAVIAILGWTAAFAWVHREAMLAGASPAQWTGWIGQWAAPAALVAVLWMLARHNSRHEARRFGEVARSLAAESDRLETRLGTINRELSLAREFLASQSRELDSLGRLATERLSTHADRLHGLVEDNGQRVDALASVSATALENMNRLRDDLPVIANSAKDVSNQIGNAGRVARDHVDALASGFARLDESGQASEQRVESLCSRVDEALRLFEEHGEQLDRATADRFAALREKSEAFRVDLEGREIETLAALRRRADALSQELRTAHEALASEEEEALVSLRARLGGLRDEAKTIGNALREGEETALEAWNGQVEAMQARLSEAIDVIKGIDENALASASRKLQALKTEAEAIDRGIEERDRELEERMAERLAALEAAQGEVAEALSTRLAELDAAIAERRAEHLAETDALAGKGEAITGRITQMREAVEEIARHGSETEETLAASLARLESRLDASRASLAGTDEAVAGLTEASVRLLELLQASSQHSREELPAAIGEAETRLAEVEERAAALKATVDDAGATGARLAELVTGTQGTGRETIAEIDALHERLAQANETYGEQIARLRDAVAGLGDDGAAVAGKAQDDLRAAIEALEIAARSARAAIGEDASESIRELAERIGAETSQTLDAVLREKAEESIGQLEKAASRASDSSRQAAIQLRDQLAKVDELAGNLEARVAQARERAEERVDNDFARRMALITESLNSNAIDIAKALSSDVTDTAWASYMRGDRGIFTRRAVRLLDNTEARAIAELYESEPDFQENVNRYVADFEGMLRTMLSTRDGNALGVTLLSSDMGKLYVALAQAIRRLRG</sequence>
<feature type="transmembrane region" description="Helical" evidence="3">
    <location>
        <begin position="67"/>
        <end position="89"/>
    </location>
</feature>
<evidence type="ECO:0000256" key="1">
    <source>
        <dbReference type="SAM" id="Coils"/>
    </source>
</evidence>
<keyword evidence="1" id="KW-0175">Coiled coil</keyword>
<evidence type="ECO:0000256" key="2">
    <source>
        <dbReference type="SAM" id="MobiDB-lite"/>
    </source>
</evidence>
<accession>A0ABW9US36</accession>